<dbReference type="Proteomes" id="UP000639274">
    <property type="component" value="Chromosome"/>
</dbReference>
<name>A0A974XZR8_9GAMM</name>
<reference evidence="1 2" key="1">
    <citation type="submission" date="2021-03" db="EMBL/GenBank/DDBJ databases">
        <title>Lysobacter sp. nov. isolated from soil of gangwondo yeongwol, south Korea.</title>
        <authorList>
            <person name="Kim K.R."/>
            <person name="Kim K.H."/>
            <person name="Jeon C.O."/>
        </authorList>
    </citation>
    <scope>NUCLEOTIDE SEQUENCE [LARGE SCALE GENOMIC DNA]</scope>
    <source>
        <strain evidence="1 2">R19</strain>
    </source>
</reference>
<protein>
    <recommendedName>
        <fullName evidence="3">HTH luxR-type domain-containing protein</fullName>
    </recommendedName>
</protein>
<organism evidence="1 2">
    <name type="scientific">Agrilutibacter solisilvae</name>
    <dbReference type="NCBI Taxonomy" id="2763317"/>
    <lineage>
        <taxon>Bacteria</taxon>
        <taxon>Pseudomonadati</taxon>
        <taxon>Pseudomonadota</taxon>
        <taxon>Gammaproteobacteria</taxon>
        <taxon>Lysobacterales</taxon>
        <taxon>Lysobacteraceae</taxon>
        <taxon>Agrilutibacter</taxon>
    </lineage>
</organism>
<dbReference type="InterPro" id="IPR036388">
    <property type="entry name" value="WH-like_DNA-bd_sf"/>
</dbReference>
<evidence type="ECO:0000313" key="1">
    <source>
        <dbReference type="EMBL" id="QSX77820.1"/>
    </source>
</evidence>
<keyword evidence="2" id="KW-1185">Reference proteome</keyword>
<evidence type="ECO:0000313" key="2">
    <source>
        <dbReference type="Proteomes" id="UP000639274"/>
    </source>
</evidence>
<gene>
    <name evidence="1" type="ORF">I8J32_013970</name>
</gene>
<dbReference type="KEGG" id="lsf:I8J32_013970"/>
<dbReference type="SUPFAM" id="SSF46894">
    <property type="entry name" value="C-terminal effector domain of the bipartite response regulators"/>
    <property type="match status" value="1"/>
</dbReference>
<dbReference type="RefSeq" id="WP_207526629.1">
    <property type="nucleotide sequence ID" value="NZ_CP071518.1"/>
</dbReference>
<evidence type="ECO:0008006" key="3">
    <source>
        <dbReference type="Google" id="ProtNLM"/>
    </source>
</evidence>
<sequence length="220" mass="24368">MDRRVRREERPELLRWIALARSLAATLDCLERPLLLVEPGPVLRVWHANAAAREQLADGEALHMRDGLLHASGELNAAALNRALQAVMAQSATSRTVLPVQLRAGMTTVAVRLQRLDFGASADLPVADVLLVDVQPQACPKRTVQRLRDGFGLTPREAECALGLYTIGSLEAVARCTGRSIHTVRTQLKAAMQKTSTHTPRRAWWPWWRVSWNGEPHPCG</sequence>
<accession>A0A974XZR8</accession>
<dbReference type="AlphaFoldDB" id="A0A974XZR8"/>
<dbReference type="EMBL" id="CP071518">
    <property type="protein sequence ID" value="QSX77820.1"/>
    <property type="molecule type" value="Genomic_DNA"/>
</dbReference>
<dbReference type="GO" id="GO:0006355">
    <property type="term" value="P:regulation of DNA-templated transcription"/>
    <property type="evidence" value="ECO:0007669"/>
    <property type="project" value="InterPro"/>
</dbReference>
<dbReference type="InterPro" id="IPR016032">
    <property type="entry name" value="Sig_transdc_resp-reg_C-effctor"/>
</dbReference>
<dbReference type="Gene3D" id="1.10.10.10">
    <property type="entry name" value="Winged helix-like DNA-binding domain superfamily/Winged helix DNA-binding domain"/>
    <property type="match status" value="1"/>
</dbReference>
<dbReference type="GO" id="GO:0003677">
    <property type="term" value="F:DNA binding"/>
    <property type="evidence" value="ECO:0007669"/>
    <property type="project" value="InterPro"/>
</dbReference>
<proteinExistence type="predicted"/>